<comment type="caution">
    <text evidence="3">The sequence shown here is derived from an EMBL/GenBank/DDBJ whole genome shotgun (WGS) entry which is preliminary data.</text>
</comment>
<reference evidence="3" key="1">
    <citation type="submission" date="2018-10" db="EMBL/GenBank/DDBJ databases">
        <title>Effector identification in a new, highly contiguous assembly of the strawberry crown rot pathogen Phytophthora cactorum.</title>
        <authorList>
            <person name="Armitage A.D."/>
            <person name="Nellist C.F."/>
            <person name="Bates H."/>
            <person name="Vickerstaff R.J."/>
            <person name="Harrison R.J."/>
        </authorList>
    </citation>
    <scope>NUCLEOTIDE SEQUENCE</scope>
    <source>
        <strain evidence="3">4040</strain>
    </source>
</reference>
<dbReference type="Gene3D" id="2.40.70.10">
    <property type="entry name" value="Acid Proteases"/>
    <property type="match status" value="1"/>
</dbReference>
<dbReference type="Proteomes" id="UP000736787">
    <property type="component" value="Unassembled WGS sequence"/>
</dbReference>
<evidence type="ECO:0000313" key="3">
    <source>
        <dbReference type="EMBL" id="KAG2952560.1"/>
    </source>
</evidence>
<dbReference type="VEuPathDB" id="FungiDB:PC110_g6236"/>
<dbReference type="PANTHER" id="PTHR33064">
    <property type="entry name" value="POL PROTEIN"/>
    <property type="match status" value="1"/>
</dbReference>
<dbReference type="VEuPathDB" id="FungiDB:PC110_g11419"/>
<gene>
    <name evidence="3" type="ORF">PC117_g2688</name>
</gene>
<evidence type="ECO:0000259" key="2">
    <source>
        <dbReference type="Pfam" id="PF00078"/>
    </source>
</evidence>
<feature type="region of interest" description="Disordered" evidence="1">
    <location>
        <begin position="259"/>
        <end position="282"/>
    </location>
</feature>
<proteinExistence type="predicted"/>
<dbReference type="Gene3D" id="3.30.70.270">
    <property type="match status" value="1"/>
</dbReference>
<protein>
    <recommendedName>
        <fullName evidence="2">Reverse transcriptase domain-containing protein</fullName>
    </recommendedName>
</protein>
<dbReference type="InterPro" id="IPR001969">
    <property type="entry name" value="Aspartic_peptidase_AS"/>
</dbReference>
<dbReference type="PROSITE" id="PS00141">
    <property type="entry name" value="ASP_PROTEASE"/>
    <property type="match status" value="1"/>
</dbReference>
<dbReference type="EMBL" id="RCMK01000036">
    <property type="protein sequence ID" value="KAG2952560.1"/>
    <property type="molecule type" value="Genomic_DNA"/>
</dbReference>
<dbReference type="InterPro" id="IPR043502">
    <property type="entry name" value="DNA/RNA_pol_sf"/>
</dbReference>
<dbReference type="InterPro" id="IPR021109">
    <property type="entry name" value="Peptidase_aspartic_dom_sf"/>
</dbReference>
<dbReference type="SUPFAM" id="SSF56672">
    <property type="entry name" value="DNA/RNA polymerases"/>
    <property type="match status" value="1"/>
</dbReference>
<dbReference type="InterPro" id="IPR000477">
    <property type="entry name" value="RT_dom"/>
</dbReference>
<dbReference type="InterPro" id="IPR043128">
    <property type="entry name" value="Rev_trsase/Diguanyl_cyclase"/>
</dbReference>
<feature type="region of interest" description="Disordered" evidence="1">
    <location>
        <begin position="345"/>
        <end position="390"/>
    </location>
</feature>
<dbReference type="Pfam" id="PF00078">
    <property type="entry name" value="RVT_1"/>
    <property type="match status" value="1"/>
</dbReference>
<evidence type="ECO:0000256" key="1">
    <source>
        <dbReference type="SAM" id="MobiDB-lite"/>
    </source>
</evidence>
<feature type="region of interest" description="Disordered" evidence="1">
    <location>
        <begin position="403"/>
        <end position="429"/>
    </location>
</feature>
<dbReference type="AlphaFoldDB" id="A0A8T1ELW1"/>
<dbReference type="CDD" id="cd00303">
    <property type="entry name" value="retropepsin_like"/>
    <property type="match status" value="1"/>
</dbReference>
<feature type="domain" description="Reverse transcriptase" evidence="2">
    <location>
        <begin position="617"/>
        <end position="721"/>
    </location>
</feature>
<feature type="compositionally biased region" description="Polar residues" evidence="1">
    <location>
        <begin position="356"/>
        <end position="386"/>
    </location>
</feature>
<organism evidence="3 4">
    <name type="scientific">Phytophthora cactorum</name>
    <dbReference type="NCBI Taxonomy" id="29920"/>
    <lineage>
        <taxon>Eukaryota</taxon>
        <taxon>Sar</taxon>
        <taxon>Stramenopiles</taxon>
        <taxon>Oomycota</taxon>
        <taxon>Peronosporomycetes</taxon>
        <taxon>Peronosporales</taxon>
        <taxon>Peronosporaceae</taxon>
        <taxon>Phytophthora</taxon>
    </lineage>
</organism>
<dbReference type="GO" id="GO:0004190">
    <property type="term" value="F:aspartic-type endopeptidase activity"/>
    <property type="evidence" value="ECO:0007669"/>
    <property type="project" value="InterPro"/>
</dbReference>
<dbReference type="Pfam" id="PF13975">
    <property type="entry name" value="gag-asp_proteas"/>
    <property type="match status" value="1"/>
</dbReference>
<dbReference type="CDD" id="cd01647">
    <property type="entry name" value="RT_LTR"/>
    <property type="match status" value="1"/>
</dbReference>
<dbReference type="SUPFAM" id="SSF50630">
    <property type="entry name" value="Acid proteases"/>
    <property type="match status" value="1"/>
</dbReference>
<sequence>MGVPDLLPGESRGYWKYHAPGKWFQQAKVGGKINNEKATMLLDSGAEVSILDTAFARKVGCHINRNQIQDCVGIGENVYTTNGRAQIKITLAGCLVYCFDIWVGDLADQDAILGMDFMVPAGVRLDLADGTMCFPDEMRIQVSGRHPLYGEKMRIVRAGKTRWIEPGEIWESPERLKRTDREKLWVIRGERWVPTVVRGPGRSQYLQITNISEEKKLLLDSYEEIGMWLALDSVPRSPGYVSVGSRRYREWQNLAYEATTESRSEDMDEQPEEPTGPLVERPVYPTPRKILQRGQSPRMESVVVRSQALACDQEGPPMDPESMSSGIPRVMPVLAKREAAIEDQGRGALLPVSEDVNGSRTSQESHPSVSELSTSEILSHPTSTSITREEKKEIEVARSKGLATIRPDPPSTCKLPDLDPTPDEDLGHTATDHTHAEGLGATEDEQICYHEGGDLYAEDVGEGMAVVPDVPLTTEEVKIEDIQLDPTSNTPEEVNRLRDGIWRFKHLLIGKGNALPPGVRGVVCDIDVGGAKPIAQKVRKVAPQFREKLLDLIKGLLNAKIIRFSTSPLVNSLTRLMVYPMPLINELLEDLDKMLWYCSLYMASGFWVARAISAFITSFGLFEWNRMPFGLKNAPQIYQRLLDNVLYSFTRIPRRGEYSEVADQFEEGEPGDRRKASVLGRRSYIDDILVPARSWDQLCDRVDALLKVCDRWNRSISVAKSY</sequence>
<dbReference type="GO" id="GO:0006508">
    <property type="term" value="P:proteolysis"/>
    <property type="evidence" value="ECO:0007669"/>
    <property type="project" value="InterPro"/>
</dbReference>
<name>A0A8T1ELW1_9STRA</name>
<dbReference type="PANTHER" id="PTHR33064:SF37">
    <property type="entry name" value="RIBONUCLEASE H"/>
    <property type="match status" value="1"/>
</dbReference>
<accession>A0A8T1ELW1</accession>
<dbReference type="InterPro" id="IPR051320">
    <property type="entry name" value="Viral_Replic_Matur_Polypro"/>
</dbReference>
<evidence type="ECO:0000313" key="4">
    <source>
        <dbReference type="Proteomes" id="UP000736787"/>
    </source>
</evidence>